<evidence type="ECO:0000313" key="4">
    <source>
        <dbReference type="Proteomes" id="UP000271974"/>
    </source>
</evidence>
<feature type="compositionally biased region" description="Basic and acidic residues" evidence="1">
    <location>
        <begin position="29"/>
        <end position="42"/>
    </location>
</feature>
<feature type="signal peptide" evidence="2">
    <location>
        <begin position="1"/>
        <end position="23"/>
    </location>
</feature>
<name>A0A3S1BEH6_ELYCH</name>
<accession>A0A3S1BEH6</accession>
<feature type="region of interest" description="Disordered" evidence="1">
    <location>
        <begin position="208"/>
        <end position="249"/>
    </location>
</feature>
<dbReference type="AlphaFoldDB" id="A0A3S1BEH6"/>
<dbReference type="Proteomes" id="UP000271974">
    <property type="component" value="Unassembled WGS sequence"/>
</dbReference>
<feature type="chain" id="PRO_5018738951" description="Coiled-coil domain-containing protein" evidence="2">
    <location>
        <begin position="24"/>
        <end position="249"/>
    </location>
</feature>
<keyword evidence="2" id="KW-0732">Signal</keyword>
<gene>
    <name evidence="3" type="ORF">EGW08_010050</name>
</gene>
<organism evidence="3 4">
    <name type="scientific">Elysia chlorotica</name>
    <name type="common">Eastern emerald elysia</name>
    <name type="synonym">Sea slug</name>
    <dbReference type="NCBI Taxonomy" id="188477"/>
    <lineage>
        <taxon>Eukaryota</taxon>
        <taxon>Metazoa</taxon>
        <taxon>Spiralia</taxon>
        <taxon>Lophotrochozoa</taxon>
        <taxon>Mollusca</taxon>
        <taxon>Gastropoda</taxon>
        <taxon>Heterobranchia</taxon>
        <taxon>Euthyneura</taxon>
        <taxon>Panpulmonata</taxon>
        <taxon>Sacoglossa</taxon>
        <taxon>Placobranchoidea</taxon>
        <taxon>Plakobranchidae</taxon>
        <taxon>Elysia</taxon>
    </lineage>
</organism>
<comment type="caution">
    <text evidence="3">The sequence shown here is derived from an EMBL/GenBank/DDBJ whole genome shotgun (WGS) entry which is preliminary data.</text>
</comment>
<dbReference type="PANTHER" id="PTHR14735">
    <property type="entry name" value="COILED-COIL DOMAIN-CONTAINING PROTEIN 134"/>
    <property type="match status" value="1"/>
</dbReference>
<protein>
    <recommendedName>
        <fullName evidence="5">Coiled-coil domain-containing protein</fullName>
    </recommendedName>
</protein>
<dbReference type="OrthoDB" id="5854099at2759"/>
<dbReference type="STRING" id="188477.A0A3S1BEH6"/>
<dbReference type="EMBL" id="RQTK01000299">
    <property type="protein sequence ID" value="RUS82168.1"/>
    <property type="molecule type" value="Genomic_DNA"/>
</dbReference>
<feature type="compositionally biased region" description="Basic and acidic residues" evidence="1">
    <location>
        <begin position="216"/>
        <end position="229"/>
    </location>
</feature>
<dbReference type="InterPro" id="IPR026321">
    <property type="entry name" value="CC134"/>
</dbReference>
<feature type="region of interest" description="Disordered" evidence="1">
    <location>
        <begin position="26"/>
        <end position="62"/>
    </location>
</feature>
<evidence type="ECO:0000256" key="2">
    <source>
        <dbReference type="SAM" id="SignalP"/>
    </source>
</evidence>
<evidence type="ECO:0000256" key="1">
    <source>
        <dbReference type="SAM" id="MobiDB-lite"/>
    </source>
</evidence>
<dbReference type="Pfam" id="PF15002">
    <property type="entry name" value="ERK-JNK_inhib"/>
    <property type="match status" value="1"/>
</dbReference>
<sequence length="249" mass="28738">MSRRNQFVVELFLVVTLLYYAHSSNSEHGVTDETHTESESKRPSAAVTDSNKQSQPTNYKPSSLEKYRLRFSQYRGIQTQVMQSVFQKVEKKDLNGLLSTMLKNLFKITQDARANLTAVGYVSGDEFPDDPETKEDLSKVLENTFMFGDLLLQRPKATHSVYDEHKDWQDQLNWAYNVCSKSGVFTVPEQQFLDLMAMEAGILPKDATFENPYLDDSEKPRKRFEEPKPKEKKKPKKSQRGPRLSRTEL</sequence>
<keyword evidence="4" id="KW-1185">Reference proteome</keyword>
<evidence type="ECO:0000313" key="3">
    <source>
        <dbReference type="EMBL" id="RUS82168.1"/>
    </source>
</evidence>
<feature type="compositionally biased region" description="Polar residues" evidence="1">
    <location>
        <begin position="47"/>
        <end position="61"/>
    </location>
</feature>
<proteinExistence type="predicted"/>
<feature type="compositionally biased region" description="Basic residues" evidence="1">
    <location>
        <begin position="230"/>
        <end position="240"/>
    </location>
</feature>
<evidence type="ECO:0008006" key="5">
    <source>
        <dbReference type="Google" id="ProtNLM"/>
    </source>
</evidence>
<reference evidence="3 4" key="1">
    <citation type="submission" date="2019-01" db="EMBL/GenBank/DDBJ databases">
        <title>A draft genome assembly of the solar-powered sea slug Elysia chlorotica.</title>
        <authorList>
            <person name="Cai H."/>
            <person name="Li Q."/>
            <person name="Fang X."/>
            <person name="Li J."/>
            <person name="Curtis N.E."/>
            <person name="Altenburger A."/>
            <person name="Shibata T."/>
            <person name="Feng M."/>
            <person name="Maeda T."/>
            <person name="Schwartz J.A."/>
            <person name="Shigenobu S."/>
            <person name="Lundholm N."/>
            <person name="Nishiyama T."/>
            <person name="Yang H."/>
            <person name="Hasebe M."/>
            <person name="Li S."/>
            <person name="Pierce S.K."/>
            <person name="Wang J."/>
        </authorList>
    </citation>
    <scope>NUCLEOTIDE SEQUENCE [LARGE SCALE GENOMIC DNA]</scope>
    <source>
        <strain evidence="3">EC2010</strain>
        <tissue evidence="3">Whole organism of an adult</tissue>
    </source>
</reference>
<dbReference type="PANTHER" id="PTHR14735:SF1">
    <property type="entry name" value="COILED-COIL DOMAIN-CONTAINING PROTEIN 134"/>
    <property type="match status" value="1"/>
</dbReference>